<dbReference type="Gene3D" id="3.40.630.30">
    <property type="match status" value="1"/>
</dbReference>
<organism evidence="2 3">
    <name type="scientific">Nostoc parmelioides FACHB-3921</name>
    <dbReference type="NCBI Taxonomy" id="2692909"/>
    <lineage>
        <taxon>Bacteria</taxon>
        <taxon>Bacillati</taxon>
        <taxon>Cyanobacteriota</taxon>
        <taxon>Cyanophyceae</taxon>
        <taxon>Nostocales</taxon>
        <taxon>Nostocaceae</taxon>
        <taxon>Nostoc</taxon>
    </lineage>
</organism>
<protein>
    <submittedName>
        <fullName evidence="2">GNAT family N-acetyltransferase</fullName>
    </submittedName>
</protein>
<dbReference type="InterPro" id="IPR016181">
    <property type="entry name" value="Acyl_CoA_acyltransferase"/>
</dbReference>
<dbReference type="Proteomes" id="UP000621307">
    <property type="component" value="Unassembled WGS sequence"/>
</dbReference>
<dbReference type="Pfam" id="PF13302">
    <property type="entry name" value="Acetyltransf_3"/>
    <property type="match status" value="1"/>
</dbReference>
<dbReference type="InterPro" id="IPR000182">
    <property type="entry name" value="GNAT_dom"/>
</dbReference>
<dbReference type="PANTHER" id="PTHR43792:SF1">
    <property type="entry name" value="N-ACETYLTRANSFERASE DOMAIN-CONTAINING PROTEIN"/>
    <property type="match status" value="1"/>
</dbReference>
<evidence type="ECO:0000313" key="2">
    <source>
        <dbReference type="EMBL" id="MBD2251580.1"/>
    </source>
</evidence>
<dbReference type="SUPFAM" id="SSF55729">
    <property type="entry name" value="Acyl-CoA N-acyltransferases (Nat)"/>
    <property type="match status" value="1"/>
</dbReference>
<keyword evidence="3" id="KW-1185">Reference proteome</keyword>
<sequence>MCQDWVLEEKQVILRLEKVTEQHAAILYQYISNPRMYEYLEEQIPTQAEVQHNFRFAALEKSPDNETMIWLKWAAVNPQNQYVGLVEIGIFDDLYAEIGFMTFVDFQRQGYATLYCLEAIAQTQKRFSLPSLHASVNEYNIASRKVLEKLGFKLQKVNKNAELIKGKPTDELIYCLNFSV</sequence>
<comment type="caution">
    <text evidence="2">The sequence shown here is derived from an EMBL/GenBank/DDBJ whole genome shotgun (WGS) entry which is preliminary data.</text>
</comment>
<dbReference type="EMBL" id="JACJQL010000011">
    <property type="protein sequence ID" value="MBD2251580.1"/>
    <property type="molecule type" value="Genomic_DNA"/>
</dbReference>
<dbReference type="PROSITE" id="PS51186">
    <property type="entry name" value="GNAT"/>
    <property type="match status" value="1"/>
</dbReference>
<evidence type="ECO:0000313" key="3">
    <source>
        <dbReference type="Proteomes" id="UP000621307"/>
    </source>
</evidence>
<dbReference type="PANTHER" id="PTHR43792">
    <property type="entry name" value="GNAT FAMILY, PUTATIVE (AFU_ORTHOLOGUE AFUA_3G00765)-RELATED-RELATED"/>
    <property type="match status" value="1"/>
</dbReference>
<proteinExistence type="predicted"/>
<accession>A0ABR8BCS2</accession>
<evidence type="ECO:0000259" key="1">
    <source>
        <dbReference type="PROSITE" id="PS51186"/>
    </source>
</evidence>
<name>A0ABR8BCS2_9NOSO</name>
<reference evidence="2 3" key="1">
    <citation type="journal article" date="2020" name="ISME J.">
        <title>Comparative genomics reveals insights into cyanobacterial evolution and habitat adaptation.</title>
        <authorList>
            <person name="Chen M.Y."/>
            <person name="Teng W.K."/>
            <person name="Zhao L."/>
            <person name="Hu C.X."/>
            <person name="Zhou Y.K."/>
            <person name="Han B.P."/>
            <person name="Song L.R."/>
            <person name="Shu W.S."/>
        </authorList>
    </citation>
    <scope>NUCLEOTIDE SEQUENCE [LARGE SCALE GENOMIC DNA]</scope>
    <source>
        <strain evidence="2 3">FACHB-3921</strain>
    </source>
</reference>
<gene>
    <name evidence="2" type="ORF">H6G14_09700</name>
</gene>
<feature type="domain" description="N-acetyltransferase" evidence="1">
    <location>
        <begin position="14"/>
        <end position="170"/>
    </location>
</feature>
<dbReference type="InterPro" id="IPR051531">
    <property type="entry name" value="N-acetyltransferase"/>
</dbReference>